<reference evidence="1 2" key="2">
    <citation type="submission" date="2019-04" db="EMBL/GenBank/DDBJ databases">
        <title>The genome sequence of big-headed turtle.</title>
        <authorList>
            <person name="Gong S."/>
        </authorList>
    </citation>
    <scope>NUCLEOTIDE SEQUENCE [LARGE SCALE GENOMIC DNA]</scope>
    <source>
        <strain evidence="1">DO16091913</strain>
        <tissue evidence="1">Muscle</tissue>
    </source>
</reference>
<evidence type="ECO:0000313" key="2">
    <source>
        <dbReference type="Proteomes" id="UP000297703"/>
    </source>
</evidence>
<evidence type="ECO:0000313" key="1">
    <source>
        <dbReference type="EMBL" id="TFK12277.1"/>
    </source>
</evidence>
<accession>A0A4D9EN54</accession>
<dbReference type="EMBL" id="QXTE01000024">
    <property type="protein sequence ID" value="TFK12277.1"/>
    <property type="molecule type" value="Genomic_DNA"/>
</dbReference>
<proteinExistence type="predicted"/>
<protein>
    <submittedName>
        <fullName evidence="1">Cyclin-Y-like</fullName>
    </submittedName>
</protein>
<keyword evidence="2" id="KW-1185">Reference proteome</keyword>
<dbReference type="AlphaFoldDB" id="A0A4D9EN54"/>
<gene>
    <name evidence="1" type="ORF">DR999_PMT04328</name>
</gene>
<reference evidence="1 2" key="1">
    <citation type="submission" date="2019-04" db="EMBL/GenBank/DDBJ databases">
        <title>Draft genome of the big-headed turtle Platysternon megacephalum.</title>
        <authorList>
            <person name="Gong S."/>
        </authorList>
    </citation>
    <scope>NUCLEOTIDE SEQUENCE [LARGE SCALE GENOMIC DNA]</scope>
    <source>
        <strain evidence="1">DO16091913</strain>
        <tissue evidence="1">Muscle</tissue>
    </source>
</reference>
<comment type="caution">
    <text evidence="1">The sequence shown here is derived from an EMBL/GenBank/DDBJ whole genome shotgun (WGS) entry which is preliminary data.</text>
</comment>
<organism evidence="1 2">
    <name type="scientific">Platysternon megacephalum</name>
    <name type="common">big-headed turtle</name>
    <dbReference type="NCBI Taxonomy" id="55544"/>
    <lineage>
        <taxon>Eukaryota</taxon>
        <taxon>Metazoa</taxon>
        <taxon>Chordata</taxon>
        <taxon>Craniata</taxon>
        <taxon>Vertebrata</taxon>
        <taxon>Euteleostomi</taxon>
        <taxon>Archelosauria</taxon>
        <taxon>Testudinata</taxon>
        <taxon>Testudines</taxon>
        <taxon>Cryptodira</taxon>
        <taxon>Durocryptodira</taxon>
        <taxon>Testudinoidea</taxon>
        <taxon>Platysternidae</taxon>
        <taxon>Platysternon</taxon>
    </lineage>
</organism>
<dbReference type="Proteomes" id="UP000297703">
    <property type="component" value="Unassembled WGS sequence"/>
</dbReference>
<name>A0A4D9EN54_9SAUR</name>
<sequence>MRREEEKKKNPPPPPPSLTHIHTLCRCNVIRATQRITLVSSALSLFSSEIKAELHLRVEKVPLLVGWM</sequence>